<sequence>MSRIVKAAVLTVAAGMAVAGASGVAAADAGGTHGAAVGSPGVLSGNLIQTPVYIPINVCGNGLNVIALGNPPFGNKCANVSAHEDRREVYSHSDHRDDHYKGRKDNGYGGYKK</sequence>
<dbReference type="EMBL" id="JBIRWE010000004">
    <property type="protein sequence ID" value="MFI1965008.1"/>
    <property type="molecule type" value="Genomic_DNA"/>
</dbReference>
<dbReference type="RefSeq" id="WP_055473588.1">
    <property type="nucleotide sequence ID" value="NZ_JBIRWE010000004.1"/>
</dbReference>
<evidence type="ECO:0000256" key="7">
    <source>
        <dbReference type="PROSITE-ProRule" id="PRU01232"/>
    </source>
</evidence>
<keyword evidence="4 9" id="KW-0732">Signal</keyword>
<reference evidence="11 12" key="1">
    <citation type="submission" date="2024-10" db="EMBL/GenBank/DDBJ databases">
        <title>The Natural Products Discovery Center: Release of the First 8490 Sequenced Strains for Exploring Actinobacteria Biosynthetic Diversity.</title>
        <authorList>
            <person name="Kalkreuter E."/>
            <person name="Kautsar S.A."/>
            <person name="Yang D."/>
            <person name="Bader C.D."/>
            <person name="Teijaro C.N."/>
            <person name="Fluegel L."/>
            <person name="Davis C.M."/>
            <person name="Simpson J.R."/>
            <person name="Lauterbach L."/>
            <person name="Steele A.D."/>
            <person name="Gui C."/>
            <person name="Meng S."/>
            <person name="Li G."/>
            <person name="Viehrig K."/>
            <person name="Ye F."/>
            <person name="Su P."/>
            <person name="Kiefer A.F."/>
            <person name="Nichols A."/>
            <person name="Cepeda A.J."/>
            <person name="Yan W."/>
            <person name="Fan B."/>
            <person name="Jiang Y."/>
            <person name="Adhikari A."/>
            <person name="Zheng C.-J."/>
            <person name="Schuster L."/>
            <person name="Cowan T.M."/>
            <person name="Smanski M.J."/>
            <person name="Chevrette M.G."/>
            <person name="De Carvalho L.P.S."/>
            <person name="Shen B."/>
        </authorList>
    </citation>
    <scope>NUCLEOTIDE SEQUENCE [LARGE SCALE GENOMIC DNA]</scope>
    <source>
        <strain evidence="11 12">NPDC020327</strain>
    </source>
</reference>
<comment type="caution">
    <text evidence="11">The sequence shown here is derived from an EMBL/GenBank/DDBJ whole genome shotgun (WGS) entry which is preliminary data.</text>
</comment>
<feature type="signal peptide" evidence="9">
    <location>
        <begin position="1"/>
        <end position="21"/>
    </location>
</feature>
<evidence type="ECO:0000256" key="1">
    <source>
        <dbReference type="ARBA" id="ARBA00004191"/>
    </source>
</evidence>
<feature type="domain" description="Chaplin" evidence="10">
    <location>
        <begin position="39"/>
        <end position="79"/>
    </location>
</feature>
<gene>
    <name evidence="11" type="ORF">ACH429_12980</name>
</gene>
<name>A0ABW7UWC5_9ACTN</name>
<keyword evidence="12" id="KW-1185">Reference proteome</keyword>
<keyword evidence="2" id="KW-0134">Cell wall</keyword>
<evidence type="ECO:0000256" key="3">
    <source>
        <dbReference type="ARBA" id="ARBA00022525"/>
    </source>
</evidence>
<dbReference type="InterPro" id="IPR005528">
    <property type="entry name" value="ChpA-H"/>
</dbReference>
<evidence type="ECO:0000256" key="9">
    <source>
        <dbReference type="SAM" id="SignalP"/>
    </source>
</evidence>
<evidence type="ECO:0000256" key="5">
    <source>
        <dbReference type="ARBA" id="ARBA00022889"/>
    </source>
</evidence>
<evidence type="ECO:0000313" key="11">
    <source>
        <dbReference type="EMBL" id="MFI1965008.1"/>
    </source>
</evidence>
<evidence type="ECO:0000256" key="6">
    <source>
        <dbReference type="ARBA" id="ARBA00023087"/>
    </source>
</evidence>
<dbReference type="Proteomes" id="UP001611548">
    <property type="component" value="Unassembled WGS sequence"/>
</dbReference>
<organism evidence="11 12">
    <name type="scientific">Streptomyces pathocidini</name>
    <dbReference type="NCBI Taxonomy" id="1650571"/>
    <lineage>
        <taxon>Bacteria</taxon>
        <taxon>Bacillati</taxon>
        <taxon>Actinomycetota</taxon>
        <taxon>Actinomycetes</taxon>
        <taxon>Kitasatosporales</taxon>
        <taxon>Streptomycetaceae</taxon>
        <taxon>Streptomyces</taxon>
    </lineage>
</organism>
<keyword evidence="5" id="KW-0130">Cell adhesion</keyword>
<evidence type="ECO:0000256" key="8">
    <source>
        <dbReference type="SAM" id="MobiDB-lite"/>
    </source>
</evidence>
<feature type="chain" id="PRO_5047345908" evidence="9">
    <location>
        <begin position="22"/>
        <end position="113"/>
    </location>
</feature>
<feature type="compositionally biased region" description="Basic and acidic residues" evidence="8">
    <location>
        <begin position="84"/>
        <end position="106"/>
    </location>
</feature>
<proteinExistence type="predicted"/>
<feature type="region of interest" description="Disordered" evidence="8">
    <location>
        <begin position="84"/>
        <end position="113"/>
    </location>
</feature>
<dbReference type="PROSITE" id="PS51884">
    <property type="entry name" value="CHAPLIN"/>
    <property type="match status" value="1"/>
</dbReference>
<dbReference type="Pfam" id="PF03777">
    <property type="entry name" value="ChpA-C"/>
    <property type="match status" value="1"/>
</dbReference>
<keyword evidence="3" id="KW-0964">Secreted</keyword>
<evidence type="ECO:0000259" key="10">
    <source>
        <dbReference type="PROSITE" id="PS51884"/>
    </source>
</evidence>
<protein>
    <submittedName>
        <fullName evidence="11">Chaplin</fullName>
    </submittedName>
</protein>
<evidence type="ECO:0000256" key="2">
    <source>
        <dbReference type="ARBA" id="ARBA00022512"/>
    </source>
</evidence>
<keyword evidence="6 7" id="KW-0034">Amyloid</keyword>
<accession>A0ABW7UWC5</accession>
<evidence type="ECO:0000256" key="4">
    <source>
        <dbReference type="ARBA" id="ARBA00022729"/>
    </source>
</evidence>
<comment type="subcellular location">
    <subcellularLocation>
        <location evidence="1">Secreted</location>
        <location evidence="1">Cell wall</location>
    </subcellularLocation>
</comment>
<evidence type="ECO:0000313" key="12">
    <source>
        <dbReference type="Proteomes" id="UP001611548"/>
    </source>
</evidence>